<dbReference type="InterPro" id="IPR045865">
    <property type="entry name" value="ACT-like_dom_sf"/>
</dbReference>
<dbReference type="HOGENOM" id="CLU_128147_0_0_9"/>
<keyword evidence="3" id="KW-1185">Reference proteome</keyword>
<dbReference type="EMBL" id="ACEC01000078">
    <property type="protein sequence ID" value="EEG29994.1"/>
    <property type="molecule type" value="Genomic_DNA"/>
</dbReference>
<dbReference type="Pfam" id="PF01842">
    <property type="entry name" value="ACT"/>
    <property type="match status" value="1"/>
</dbReference>
<organism evidence="2 3">
    <name type="scientific">[Clostridium] methylpentosum DSM 5476</name>
    <dbReference type="NCBI Taxonomy" id="537013"/>
    <lineage>
        <taxon>Bacteria</taxon>
        <taxon>Bacillati</taxon>
        <taxon>Bacillota</taxon>
        <taxon>Clostridia</taxon>
        <taxon>Eubacteriales</taxon>
        <taxon>Oscillospiraceae</taxon>
        <taxon>Oscillospiraceae incertae sedis</taxon>
    </lineage>
</organism>
<comment type="caution">
    <text evidence="2">The sequence shown here is derived from an EMBL/GenBank/DDBJ whole genome shotgun (WGS) entry which is preliminary data.</text>
</comment>
<dbReference type="SUPFAM" id="SSF55021">
    <property type="entry name" value="ACT-like"/>
    <property type="match status" value="1"/>
</dbReference>
<reference evidence="2 3" key="2">
    <citation type="submission" date="2009-02" db="EMBL/GenBank/DDBJ databases">
        <title>Draft genome sequence of Clostridium methylpentosum (DSM 5476).</title>
        <authorList>
            <person name="Sudarsanam P."/>
            <person name="Ley R."/>
            <person name="Guruge J."/>
            <person name="Turnbaugh P.J."/>
            <person name="Mahowald M."/>
            <person name="Liep D."/>
            <person name="Gordon J."/>
        </authorList>
    </citation>
    <scope>NUCLEOTIDE SEQUENCE [LARGE SCALE GENOMIC DNA]</scope>
    <source>
        <strain evidence="2 3">DSM 5476</strain>
    </source>
</reference>
<sequence length="144" mass="15571">MNAKPQFLLVNPKVLPDVFEKVIEAKRLLASGKVKTSSEASKSAGISRSVFYKYKDHVFPYEDQAGNRIITLGLRLSDEPGVLSSVLTELYRNGANLLTVNQNIPNDGIANVTVSVIIGDSVAGVEEMIEALSTIHGVIESKTI</sequence>
<dbReference type="eggNOG" id="COG4492">
    <property type="taxonomic scope" value="Bacteria"/>
</dbReference>
<dbReference type="InterPro" id="IPR002912">
    <property type="entry name" value="ACT_dom"/>
</dbReference>
<dbReference type="Proteomes" id="UP000003340">
    <property type="component" value="Unassembled WGS sequence"/>
</dbReference>
<protein>
    <submittedName>
        <fullName evidence="2">ACT domain protein</fullName>
    </submittedName>
</protein>
<dbReference type="STRING" id="537013.CLOSTMETH_02390"/>
<name>C0EEV1_9FIRM</name>
<evidence type="ECO:0000313" key="2">
    <source>
        <dbReference type="EMBL" id="EEG29994.1"/>
    </source>
</evidence>
<evidence type="ECO:0000259" key="1">
    <source>
        <dbReference type="PROSITE" id="PS51671"/>
    </source>
</evidence>
<proteinExistence type="predicted"/>
<dbReference type="PROSITE" id="PS51671">
    <property type="entry name" value="ACT"/>
    <property type="match status" value="1"/>
</dbReference>
<gene>
    <name evidence="2" type="ORF">CLOSTMETH_02390</name>
</gene>
<dbReference type="AlphaFoldDB" id="C0EEV1"/>
<dbReference type="Gene3D" id="3.30.70.260">
    <property type="match status" value="1"/>
</dbReference>
<accession>C0EEV1</accession>
<dbReference type="PIRSF" id="PIRSF025624">
    <property type="entry name" value="ACT_PheB"/>
    <property type="match status" value="1"/>
</dbReference>
<feature type="domain" description="ACT" evidence="1">
    <location>
        <begin position="71"/>
        <end position="144"/>
    </location>
</feature>
<reference evidence="2 3" key="1">
    <citation type="submission" date="2009-01" db="EMBL/GenBank/DDBJ databases">
        <authorList>
            <person name="Fulton L."/>
            <person name="Clifton S."/>
            <person name="Fulton B."/>
            <person name="Xu J."/>
            <person name="Minx P."/>
            <person name="Pepin K.H."/>
            <person name="Johnson M."/>
            <person name="Bhonagiri V."/>
            <person name="Nash W.E."/>
            <person name="Mardis E.R."/>
            <person name="Wilson R.K."/>
        </authorList>
    </citation>
    <scope>NUCLEOTIDE SEQUENCE [LARGE SCALE GENOMIC DNA]</scope>
    <source>
        <strain evidence="2 3">DSM 5476</strain>
    </source>
</reference>
<dbReference type="InterPro" id="IPR008310">
    <property type="entry name" value="UPF0735_ACT_dom-cont"/>
</dbReference>
<evidence type="ECO:0000313" key="3">
    <source>
        <dbReference type="Proteomes" id="UP000003340"/>
    </source>
</evidence>
<dbReference type="NCBIfam" id="NF003361">
    <property type="entry name" value="PRK04435.1"/>
    <property type="match status" value="1"/>
</dbReference>